<dbReference type="EMBL" id="CP002581">
    <property type="protein sequence ID" value="AJK50562.1"/>
    <property type="molecule type" value="Genomic_DNA"/>
</dbReference>
<gene>
    <name evidence="2" type="ORF">BGL_2c25060</name>
</gene>
<feature type="transmembrane region" description="Helical" evidence="1">
    <location>
        <begin position="77"/>
        <end position="98"/>
    </location>
</feature>
<reference evidence="3" key="1">
    <citation type="submission" date="2011-03" db="EMBL/GenBank/DDBJ databases">
        <authorList>
            <person name="Voget S."/>
            <person name="Streit W.R."/>
            <person name="Jaeger K.E."/>
            <person name="Daniel R."/>
        </authorList>
    </citation>
    <scope>NUCLEOTIDE SEQUENCE [LARGE SCALE GENOMIC DNA]</scope>
    <source>
        <strain evidence="3">PG1</strain>
    </source>
</reference>
<sequence>MNEVQFVRLIAAMLFLMVCWSVGDAVRIAARSPIEGAVRRAQTVVRLMRSVVYAALLYVLSAWCAYEAWLAPEFVSYTLATLLVTGAMTGCYIGWVYLTVRPPV</sequence>
<evidence type="ECO:0008006" key="4">
    <source>
        <dbReference type="Google" id="ProtNLM"/>
    </source>
</evidence>
<proteinExistence type="predicted"/>
<evidence type="ECO:0000256" key="1">
    <source>
        <dbReference type="SAM" id="Phobius"/>
    </source>
</evidence>
<dbReference type="KEGG" id="bgp:BGL_2c25060"/>
<feature type="transmembrane region" description="Helical" evidence="1">
    <location>
        <begin position="6"/>
        <end position="30"/>
    </location>
</feature>
<dbReference type="AlphaFoldDB" id="A0A0B6RYX5"/>
<protein>
    <recommendedName>
        <fullName evidence="4">Transmembrane protein</fullName>
    </recommendedName>
</protein>
<keyword evidence="1" id="KW-0472">Membrane</keyword>
<dbReference type="OrthoDB" id="9028356at2"/>
<organism evidence="2 3">
    <name type="scientific">Burkholderia plantarii</name>
    <dbReference type="NCBI Taxonomy" id="41899"/>
    <lineage>
        <taxon>Bacteria</taxon>
        <taxon>Pseudomonadati</taxon>
        <taxon>Pseudomonadota</taxon>
        <taxon>Betaproteobacteria</taxon>
        <taxon>Burkholderiales</taxon>
        <taxon>Burkholderiaceae</taxon>
        <taxon>Burkholderia</taxon>
    </lineage>
</organism>
<reference evidence="2 3" key="2">
    <citation type="journal article" date="2016" name="Appl. Microbiol. Biotechnol.">
        <title>Mutations improving production and secretion of extracellular lipase by Burkholderia glumae PG1.</title>
        <authorList>
            <person name="Knapp A."/>
            <person name="Voget S."/>
            <person name="Gao R."/>
            <person name="Zaburannyi N."/>
            <person name="Krysciak D."/>
            <person name="Breuer M."/>
            <person name="Hauer B."/>
            <person name="Streit W.R."/>
            <person name="Muller R."/>
            <person name="Daniel R."/>
            <person name="Jaeger K.E."/>
        </authorList>
    </citation>
    <scope>NUCLEOTIDE SEQUENCE [LARGE SCALE GENOMIC DNA]</scope>
    <source>
        <strain evidence="2 3">PG1</strain>
    </source>
</reference>
<accession>A0A0B6RYX5</accession>
<keyword evidence="1" id="KW-1133">Transmembrane helix</keyword>
<dbReference type="RefSeq" id="WP_042628822.1">
    <property type="nucleotide sequence ID" value="NZ_BSTO01000006.1"/>
</dbReference>
<evidence type="ECO:0000313" key="3">
    <source>
        <dbReference type="Proteomes" id="UP000031838"/>
    </source>
</evidence>
<name>A0A0B6RYX5_BURPL</name>
<dbReference type="HOGENOM" id="CLU_2244855_0_0_4"/>
<feature type="transmembrane region" description="Helical" evidence="1">
    <location>
        <begin position="51"/>
        <end position="71"/>
    </location>
</feature>
<dbReference type="Proteomes" id="UP000031838">
    <property type="component" value="Chromosome 2"/>
</dbReference>
<keyword evidence="3" id="KW-1185">Reference proteome</keyword>
<evidence type="ECO:0000313" key="2">
    <source>
        <dbReference type="EMBL" id="AJK50562.1"/>
    </source>
</evidence>
<keyword evidence="1" id="KW-0812">Transmembrane</keyword>